<organism evidence="1 2">
    <name type="scientific">Dyella soli</name>
    <dbReference type="NCBI Taxonomy" id="522319"/>
    <lineage>
        <taxon>Bacteria</taxon>
        <taxon>Pseudomonadati</taxon>
        <taxon>Pseudomonadota</taxon>
        <taxon>Gammaproteobacteria</taxon>
        <taxon>Lysobacterales</taxon>
        <taxon>Rhodanobacteraceae</taxon>
        <taxon>Dyella</taxon>
    </lineage>
</organism>
<reference evidence="1 2" key="1">
    <citation type="submission" date="2019-02" db="EMBL/GenBank/DDBJ databases">
        <title>Dyella amyloliquefaciens sp. nov., isolated from forest soil.</title>
        <authorList>
            <person name="Gao Z.-H."/>
            <person name="Qiu L.-H."/>
        </authorList>
    </citation>
    <scope>NUCLEOTIDE SEQUENCE [LARGE SCALE GENOMIC DNA]</scope>
    <source>
        <strain evidence="1 2">KACC 12747</strain>
    </source>
</reference>
<protein>
    <submittedName>
        <fullName evidence="1">Uncharacterized protein</fullName>
    </submittedName>
</protein>
<accession>A0A4R0YDR1</accession>
<evidence type="ECO:0000313" key="2">
    <source>
        <dbReference type="Proteomes" id="UP000291822"/>
    </source>
</evidence>
<name>A0A4R0YDR1_9GAMM</name>
<dbReference type="AlphaFoldDB" id="A0A4R0YDR1"/>
<keyword evidence="2" id="KW-1185">Reference proteome</keyword>
<sequence>MGQFRELEDFKRRFDAMDVEELRRWRIYWIQHAQSLGPKVRKLALKRVLAIDKAIHARSVDN</sequence>
<comment type="caution">
    <text evidence="1">The sequence shown here is derived from an EMBL/GenBank/DDBJ whole genome shotgun (WGS) entry which is preliminary data.</text>
</comment>
<dbReference type="RefSeq" id="WP_131152561.1">
    <property type="nucleotide sequence ID" value="NZ_SJTG01000007.1"/>
</dbReference>
<gene>
    <name evidence="1" type="ORF">EZM97_34980</name>
</gene>
<proteinExistence type="predicted"/>
<dbReference type="Proteomes" id="UP000291822">
    <property type="component" value="Unassembled WGS sequence"/>
</dbReference>
<dbReference type="EMBL" id="SJTG01000007">
    <property type="protein sequence ID" value="TCI06134.1"/>
    <property type="molecule type" value="Genomic_DNA"/>
</dbReference>
<evidence type="ECO:0000313" key="1">
    <source>
        <dbReference type="EMBL" id="TCI06134.1"/>
    </source>
</evidence>